<protein>
    <submittedName>
        <fullName evidence="3">Uncharacterized protein</fullName>
    </submittedName>
</protein>
<organism evidence="3">
    <name type="scientific">Darwinula stevensoni</name>
    <dbReference type="NCBI Taxonomy" id="69355"/>
    <lineage>
        <taxon>Eukaryota</taxon>
        <taxon>Metazoa</taxon>
        <taxon>Ecdysozoa</taxon>
        <taxon>Arthropoda</taxon>
        <taxon>Crustacea</taxon>
        <taxon>Oligostraca</taxon>
        <taxon>Ostracoda</taxon>
        <taxon>Podocopa</taxon>
        <taxon>Podocopida</taxon>
        <taxon>Darwinulocopina</taxon>
        <taxon>Darwinuloidea</taxon>
        <taxon>Darwinulidae</taxon>
        <taxon>Darwinula</taxon>
    </lineage>
</organism>
<feature type="chain" id="PRO_5036402388" evidence="2">
    <location>
        <begin position="19"/>
        <end position="125"/>
    </location>
</feature>
<dbReference type="Proteomes" id="UP000677054">
    <property type="component" value="Unassembled WGS sequence"/>
</dbReference>
<evidence type="ECO:0000313" key="3">
    <source>
        <dbReference type="EMBL" id="CAD7243411.1"/>
    </source>
</evidence>
<proteinExistence type="predicted"/>
<dbReference type="AlphaFoldDB" id="A0A7R8X3N8"/>
<evidence type="ECO:0000313" key="4">
    <source>
        <dbReference type="Proteomes" id="UP000677054"/>
    </source>
</evidence>
<evidence type="ECO:0000256" key="2">
    <source>
        <dbReference type="SAM" id="SignalP"/>
    </source>
</evidence>
<gene>
    <name evidence="3" type="ORF">DSTB1V02_LOCUS3335</name>
</gene>
<evidence type="ECO:0000256" key="1">
    <source>
        <dbReference type="SAM" id="MobiDB-lite"/>
    </source>
</evidence>
<reference evidence="3" key="1">
    <citation type="submission" date="2020-11" db="EMBL/GenBank/DDBJ databases">
        <authorList>
            <person name="Tran Van P."/>
        </authorList>
    </citation>
    <scope>NUCLEOTIDE SEQUENCE</scope>
</reference>
<dbReference type="EMBL" id="LR899943">
    <property type="protein sequence ID" value="CAD7243411.1"/>
    <property type="molecule type" value="Genomic_DNA"/>
</dbReference>
<keyword evidence="4" id="KW-1185">Reference proteome</keyword>
<keyword evidence="2" id="KW-0732">Signal</keyword>
<feature type="compositionally biased region" description="Basic and acidic residues" evidence="1">
    <location>
        <begin position="20"/>
        <end position="34"/>
    </location>
</feature>
<feature type="region of interest" description="Disordered" evidence="1">
    <location>
        <begin position="20"/>
        <end position="43"/>
    </location>
</feature>
<sequence length="125" mass="14214">MKFLVLFWLLVATDSLPAKRDWKGDEETPSRREAGSLMDVAESGKKVAESREDVAFDRGLLFTFFRTQAEGELDRRIHKRNLRPILLGGRLEEKRGSSGRAEQVLHRHGVEEERGECPGVAMSDF</sequence>
<name>A0A7R8X3N8_9CRUS</name>
<dbReference type="EMBL" id="CAJPEV010000426">
    <property type="protein sequence ID" value="CAG0885162.1"/>
    <property type="molecule type" value="Genomic_DNA"/>
</dbReference>
<accession>A0A7R8X3N8</accession>
<feature type="signal peptide" evidence="2">
    <location>
        <begin position="1"/>
        <end position="18"/>
    </location>
</feature>